<dbReference type="EMBL" id="MU253780">
    <property type="protein sequence ID" value="KAG9247160.1"/>
    <property type="molecule type" value="Genomic_DNA"/>
</dbReference>
<protein>
    <submittedName>
        <fullName evidence="3">3-oxoacyl-reductase</fullName>
    </submittedName>
</protein>
<dbReference type="GO" id="GO:0016616">
    <property type="term" value="F:oxidoreductase activity, acting on the CH-OH group of donors, NAD or NADP as acceptor"/>
    <property type="evidence" value="ECO:0007669"/>
    <property type="project" value="TreeGrafter"/>
</dbReference>
<gene>
    <name evidence="3" type="ORF">BJ878DRAFT_493840</name>
</gene>
<evidence type="ECO:0000256" key="1">
    <source>
        <dbReference type="ARBA" id="ARBA00006484"/>
    </source>
</evidence>
<organism evidence="3 4">
    <name type="scientific">Calycina marina</name>
    <dbReference type="NCBI Taxonomy" id="1763456"/>
    <lineage>
        <taxon>Eukaryota</taxon>
        <taxon>Fungi</taxon>
        <taxon>Dikarya</taxon>
        <taxon>Ascomycota</taxon>
        <taxon>Pezizomycotina</taxon>
        <taxon>Leotiomycetes</taxon>
        <taxon>Helotiales</taxon>
        <taxon>Pezizellaceae</taxon>
        <taxon>Calycina</taxon>
    </lineage>
</organism>
<dbReference type="PRINTS" id="PR00081">
    <property type="entry name" value="GDHRDH"/>
</dbReference>
<dbReference type="InterPro" id="IPR036291">
    <property type="entry name" value="NAD(P)-bd_dom_sf"/>
</dbReference>
<comment type="similarity">
    <text evidence="1">Belongs to the short-chain dehydrogenases/reductases (SDR) family.</text>
</comment>
<evidence type="ECO:0000313" key="4">
    <source>
        <dbReference type="Proteomes" id="UP000887226"/>
    </source>
</evidence>
<comment type="caution">
    <text evidence="3">The sequence shown here is derived from an EMBL/GenBank/DDBJ whole genome shotgun (WGS) entry which is preliminary data.</text>
</comment>
<dbReference type="PANTHER" id="PTHR42760">
    <property type="entry name" value="SHORT-CHAIN DEHYDROGENASES/REDUCTASES FAMILY MEMBER"/>
    <property type="match status" value="1"/>
</dbReference>
<dbReference type="CDD" id="cd05233">
    <property type="entry name" value="SDR_c"/>
    <property type="match status" value="1"/>
</dbReference>
<name>A0A9P7Z915_9HELO</name>
<dbReference type="InterPro" id="IPR002347">
    <property type="entry name" value="SDR_fam"/>
</dbReference>
<dbReference type="FunFam" id="3.40.50.720:FF:000084">
    <property type="entry name" value="Short-chain dehydrogenase reductase"/>
    <property type="match status" value="1"/>
</dbReference>
<evidence type="ECO:0000256" key="2">
    <source>
        <dbReference type="ARBA" id="ARBA00022857"/>
    </source>
</evidence>
<evidence type="ECO:0000313" key="3">
    <source>
        <dbReference type="EMBL" id="KAG9247160.1"/>
    </source>
</evidence>
<reference evidence="3" key="1">
    <citation type="journal article" date="2021" name="IMA Fungus">
        <title>Genomic characterization of three marine fungi, including Emericellopsis atlantica sp. nov. with signatures of a generalist lifestyle and marine biomass degradation.</title>
        <authorList>
            <person name="Hagestad O.C."/>
            <person name="Hou L."/>
            <person name="Andersen J.H."/>
            <person name="Hansen E.H."/>
            <person name="Altermark B."/>
            <person name="Li C."/>
            <person name="Kuhnert E."/>
            <person name="Cox R.J."/>
            <person name="Crous P.W."/>
            <person name="Spatafora J.W."/>
            <person name="Lail K."/>
            <person name="Amirebrahimi M."/>
            <person name="Lipzen A."/>
            <person name="Pangilinan J."/>
            <person name="Andreopoulos W."/>
            <person name="Hayes R.D."/>
            <person name="Ng V."/>
            <person name="Grigoriev I.V."/>
            <person name="Jackson S.A."/>
            <person name="Sutton T.D.S."/>
            <person name="Dobson A.D.W."/>
            <person name="Rama T."/>
        </authorList>
    </citation>
    <scope>NUCLEOTIDE SEQUENCE</scope>
    <source>
        <strain evidence="3">TRa3180A</strain>
    </source>
</reference>
<keyword evidence="2" id="KW-0521">NADP</keyword>
<dbReference type="Gene3D" id="3.40.50.720">
    <property type="entry name" value="NAD(P)-binding Rossmann-like Domain"/>
    <property type="match status" value="1"/>
</dbReference>
<keyword evidence="4" id="KW-1185">Reference proteome</keyword>
<dbReference type="AlphaFoldDB" id="A0A9P7Z915"/>
<dbReference type="Pfam" id="PF13561">
    <property type="entry name" value="adh_short_C2"/>
    <property type="match status" value="1"/>
</dbReference>
<sequence>MVATLLKGTAYLTGAASGIGRATAIAFVRSGIQNLALTDINESNLQKVQQEINAAYPKVKVHIMKLNVRDTDEVDRSVLKAVEMFGRIDIAVNVAGIGGNGAMTHEVPEGDWERVVDVNLNGVWRCQRAQLRAMMQQENLGLRKGRGSIVNVASMYGLIAPPASIPATEYTASKHAVVGLTRSDASSYGPHGIRINAMCPGYIETPLNPASATMTSEVMKTPMGRMGSVEEIADCIVFLSSEMASYVTGSILVSDGGHTMV</sequence>
<dbReference type="GO" id="GO:0009688">
    <property type="term" value="P:abscisic acid biosynthetic process"/>
    <property type="evidence" value="ECO:0007669"/>
    <property type="project" value="UniProtKB-ARBA"/>
</dbReference>
<proteinExistence type="inferred from homology"/>
<dbReference type="PRINTS" id="PR00080">
    <property type="entry name" value="SDRFAMILY"/>
</dbReference>
<dbReference type="SUPFAM" id="SSF51735">
    <property type="entry name" value="NAD(P)-binding Rossmann-fold domains"/>
    <property type="match status" value="1"/>
</dbReference>
<dbReference type="OrthoDB" id="5840532at2759"/>
<accession>A0A9P7Z915</accession>
<dbReference type="Proteomes" id="UP000887226">
    <property type="component" value="Unassembled WGS sequence"/>
</dbReference>